<reference evidence="2" key="1">
    <citation type="journal article" date="2023" name="Front. Plant Sci.">
        <title>Chromosomal-level genome assembly of Melastoma candidum provides insights into trichome evolution.</title>
        <authorList>
            <person name="Zhong Y."/>
            <person name="Wu W."/>
            <person name="Sun C."/>
            <person name="Zou P."/>
            <person name="Liu Y."/>
            <person name="Dai S."/>
            <person name="Zhou R."/>
        </authorList>
    </citation>
    <scope>NUCLEOTIDE SEQUENCE [LARGE SCALE GENOMIC DNA]</scope>
</reference>
<evidence type="ECO:0000313" key="1">
    <source>
        <dbReference type="EMBL" id="KAI4387998.1"/>
    </source>
</evidence>
<organism evidence="1 2">
    <name type="scientific">Melastoma candidum</name>
    <dbReference type="NCBI Taxonomy" id="119954"/>
    <lineage>
        <taxon>Eukaryota</taxon>
        <taxon>Viridiplantae</taxon>
        <taxon>Streptophyta</taxon>
        <taxon>Embryophyta</taxon>
        <taxon>Tracheophyta</taxon>
        <taxon>Spermatophyta</taxon>
        <taxon>Magnoliopsida</taxon>
        <taxon>eudicotyledons</taxon>
        <taxon>Gunneridae</taxon>
        <taxon>Pentapetalae</taxon>
        <taxon>rosids</taxon>
        <taxon>malvids</taxon>
        <taxon>Myrtales</taxon>
        <taxon>Melastomataceae</taxon>
        <taxon>Melastomatoideae</taxon>
        <taxon>Melastomateae</taxon>
        <taxon>Melastoma</taxon>
    </lineage>
</organism>
<accession>A0ACB9SBF9</accession>
<comment type="caution">
    <text evidence="1">The sequence shown here is derived from an EMBL/GenBank/DDBJ whole genome shotgun (WGS) entry which is preliminary data.</text>
</comment>
<keyword evidence="2" id="KW-1185">Reference proteome</keyword>
<protein>
    <submittedName>
        <fullName evidence="1">Uncharacterized protein</fullName>
    </submittedName>
</protein>
<proteinExistence type="predicted"/>
<sequence length="117" mass="12054">MPNNILVRILGVVSAPTEEEADAGAVPHCPTEGSRESLHRGREASPVSRDSDVHKVMTAERAVPLTTSPSVTASSPSWTCPSFSCPDSRRSSVLPAIPPTALPLLGNAAASTAPPSS</sequence>
<dbReference type="Proteomes" id="UP001057402">
    <property type="component" value="Chromosome 1"/>
</dbReference>
<evidence type="ECO:0000313" key="2">
    <source>
        <dbReference type="Proteomes" id="UP001057402"/>
    </source>
</evidence>
<name>A0ACB9SBF9_9MYRT</name>
<gene>
    <name evidence="1" type="ORF">MLD38_000376</name>
</gene>
<dbReference type="EMBL" id="CM042880">
    <property type="protein sequence ID" value="KAI4387998.1"/>
    <property type="molecule type" value="Genomic_DNA"/>
</dbReference>